<gene>
    <name evidence="1" type="ORF">METZ01_LOCUS292131</name>
</gene>
<sequence length="155" mass="18569">KLSGPSISIKEVIKDASMKMEKNSNAMIWLFYIPILYKKVFHFNEVKKIIEEQSVNSIISFLPAKTHPYHCWNINQSKITQYVKNNIYRRQDLPDAWYYHHYICSFSLSVLDELDNELMFEKTYPYLLDEKTREKIVEIDTPNDLKKWEAVKNQE</sequence>
<protein>
    <submittedName>
        <fullName evidence="1">Uncharacterized protein</fullName>
    </submittedName>
</protein>
<feature type="non-terminal residue" evidence="1">
    <location>
        <position position="1"/>
    </location>
</feature>
<dbReference type="SUPFAM" id="SSF53448">
    <property type="entry name" value="Nucleotide-diphospho-sugar transferases"/>
    <property type="match status" value="1"/>
</dbReference>
<dbReference type="EMBL" id="UINC01088766">
    <property type="protein sequence ID" value="SVC39277.1"/>
    <property type="molecule type" value="Genomic_DNA"/>
</dbReference>
<reference evidence="1" key="1">
    <citation type="submission" date="2018-05" db="EMBL/GenBank/DDBJ databases">
        <authorList>
            <person name="Lanie J.A."/>
            <person name="Ng W.-L."/>
            <person name="Kazmierczak K.M."/>
            <person name="Andrzejewski T.M."/>
            <person name="Davidsen T.M."/>
            <person name="Wayne K.J."/>
            <person name="Tettelin H."/>
            <person name="Glass J.I."/>
            <person name="Rusch D."/>
            <person name="Podicherti R."/>
            <person name="Tsui H.-C.T."/>
            <person name="Winkler M.E."/>
        </authorList>
    </citation>
    <scope>NUCLEOTIDE SEQUENCE</scope>
</reference>
<accession>A0A382LVA5</accession>
<name>A0A382LVA5_9ZZZZ</name>
<dbReference type="InterPro" id="IPR029044">
    <property type="entry name" value="Nucleotide-diphossugar_trans"/>
</dbReference>
<organism evidence="1">
    <name type="scientific">marine metagenome</name>
    <dbReference type="NCBI Taxonomy" id="408172"/>
    <lineage>
        <taxon>unclassified sequences</taxon>
        <taxon>metagenomes</taxon>
        <taxon>ecological metagenomes</taxon>
    </lineage>
</organism>
<proteinExistence type="predicted"/>
<evidence type="ECO:0000313" key="1">
    <source>
        <dbReference type="EMBL" id="SVC39277.1"/>
    </source>
</evidence>
<dbReference type="Gene3D" id="3.90.550.10">
    <property type="entry name" value="Spore Coat Polysaccharide Biosynthesis Protein SpsA, Chain A"/>
    <property type="match status" value="1"/>
</dbReference>
<dbReference type="AlphaFoldDB" id="A0A382LVA5"/>